<dbReference type="InterPro" id="IPR011048">
    <property type="entry name" value="Haem_d1_sf"/>
</dbReference>
<feature type="transmembrane region" description="Helical" evidence="1">
    <location>
        <begin position="83"/>
        <end position="108"/>
    </location>
</feature>
<feature type="transmembrane region" description="Helical" evidence="1">
    <location>
        <begin position="12"/>
        <end position="38"/>
    </location>
</feature>
<dbReference type="Pfam" id="PF00173">
    <property type="entry name" value="Cyt-b5"/>
    <property type="match status" value="1"/>
</dbReference>
<dbReference type="PANTHER" id="PTHR47197:SF3">
    <property type="entry name" value="DIHYDRO-HEME D1 DEHYDROGENASE"/>
    <property type="match status" value="1"/>
</dbReference>
<evidence type="ECO:0000256" key="1">
    <source>
        <dbReference type="SAM" id="Phobius"/>
    </source>
</evidence>
<dbReference type="InterPro" id="IPR001199">
    <property type="entry name" value="Cyt_B5-like_heme/steroid-bd"/>
</dbReference>
<dbReference type="AlphaFoldDB" id="A0A1G2E206"/>
<feature type="transmembrane region" description="Helical" evidence="1">
    <location>
        <begin position="152"/>
        <end position="174"/>
    </location>
</feature>
<dbReference type="SUPFAM" id="SSF51004">
    <property type="entry name" value="C-terminal (heme d1) domain of cytochrome cd1-nitrite reductase"/>
    <property type="match status" value="1"/>
</dbReference>
<organism evidence="3 4">
    <name type="scientific">Candidatus Lloydbacteria bacterium RIFOXYC12_FULL_46_25</name>
    <dbReference type="NCBI Taxonomy" id="1798670"/>
    <lineage>
        <taxon>Bacteria</taxon>
        <taxon>Candidatus Lloydiibacteriota</taxon>
    </lineage>
</organism>
<dbReference type="SMART" id="SM01117">
    <property type="entry name" value="Cyt-b5"/>
    <property type="match status" value="1"/>
</dbReference>
<dbReference type="Pfam" id="PF02239">
    <property type="entry name" value="Cytochrom_D1"/>
    <property type="match status" value="1"/>
</dbReference>
<feature type="transmembrane region" description="Helical" evidence="1">
    <location>
        <begin position="186"/>
        <end position="208"/>
    </location>
</feature>
<proteinExistence type="predicted"/>
<dbReference type="PROSITE" id="PS50255">
    <property type="entry name" value="CYTOCHROME_B5_2"/>
    <property type="match status" value="1"/>
</dbReference>
<evidence type="ECO:0000313" key="4">
    <source>
        <dbReference type="Proteomes" id="UP000178106"/>
    </source>
</evidence>
<protein>
    <recommendedName>
        <fullName evidence="2">Cytochrome b5 heme-binding domain-containing protein</fullName>
    </recommendedName>
</protein>
<dbReference type="Gene3D" id="2.140.10.20">
    <property type="entry name" value="C-terminal (heme d1) domain of cytochrome cd1-nitrite reductase"/>
    <property type="match status" value="1"/>
</dbReference>
<dbReference type="Gene3D" id="3.10.120.10">
    <property type="entry name" value="Cytochrome b5-like heme/steroid binding domain"/>
    <property type="match status" value="1"/>
</dbReference>
<dbReference type="SUPFAM" id="SSF55856">
    <property type="entry name" value="Cytochrome b5-like heme/steroid binding domain"/>
    <property type="match status" value="1"/>
</dbReference>
<gene>
    <name evidence="3" type="ORF">A2494_00415</name>
</gene>
<dbReference type="Proteomes" id="UP000178106">
    <property type="component" value="Unassembled WGS sequence"/>
</dbReference>
<accession>A0A1G2E206</accession>
<dbReference type="InterPro" id="IPR036400">
    <property type="entry name" value="Cyt_B5-like_heme/steroid_sf"/>
</dbReference>
<dbReference type="EMBL" id="MHLU01000042">
    <property type="protein sequence ID" value="OGZ19785.1"/>
    <property type="molecule type" value="Genomic_DNA"/>
</dbReference>
<comment type="caution">
    <text evidence="3">The sequence shown here is derived from an EMBL/GenBank/DDBJ whole genome shotgun (WGS) entry which is preliminary data.</text>
</comment>
<keyword evidence="1" id="KW-0812">Transmembrane</keyword>
<dbReference type="InterPro" id="IPR003143">
    <property type="entry name" value="Cyt_cd1_C_sf"/>
</dbReference>
<dbReference type="PANTHER" id="PTHR47197">
    <property type="entry name" value="PROTEIN NIRF"/>
    <property type="match status" value="1"/>
</dbReference>
<keyword evidence="1" id="KW-0472">Membrane</keyword>
<sequence length="697" mass="77528">MEISYTEIHSIYLFIFSLGLSLGLGAVVLGNMLIFTAAKDRKISRDEYAMIKDSRTVEWFGLLLYAFAGVGLFTLAYESMLQLGIFYASMTIATVLISNTLFFQYYYLPKIQRQSQEGTPFLYGYILVSGVVSVVSWLFLVLHHSMHRASTGYFAFMIIYVIAIFLGLAMLRIAKKDILEHQDRLILTRATLASGLLVPWFLIVAFMFGANPSLLSIDKVSVDTAKGVSDDSSYSVADVSLHNNPEDCWLIIDDLVFNATEAARMHPAMFNCGENASVNYHKNHGEKISEKMMKFHIGALNEREGITKVDSPLKKNETLAPYRELYVDAGSWKPEDLMAIVEKTPEKLLFIDGVTHKEVARIHDVGFQPHTSVFSSDARFMYIIARDGWLTKIDLRTLEPIKSVNVGKNSRGTALTDDGKYLAIGNYEPGNVVIVDPDSMKTLATTDLVGELGGKEIVSRAGALVEDGEKVIVALKDLNSVWVIDTSKSGFPVTEKYWNIGDGKTPLHDAFLTPDGKFFIVASMGSNTVWVLDTETWKPVGEIKTGETPHTGPGATWGNNIYIPALGEGLITVVDMKTWKPIKYIKTAGPGLFVRAFNEDPEYPYVWAETAFGDHQDEIYVIDARSNEIVKTLIPVKGKSSWHPEFTNNGQYVYVVSQTANEVEVYDAHTFEIVKRIVSETPSAVSNIGNRIDELGL</sequence>
<feature type="transmembrane region" description="Helical" evidence="1">
    <location>
        <begin position="59"/>
        <end position="77"/>
    </location>
</feature>
<evidence type="ECO:0000313" key="3">
    <source>
        <dbReference type="EMBL" id="OGZ19785.1"/>
    </source>
</evidence>
<keyword evidence="1" id="KW-1133">Transmembrane helix</keyword>
<name>A0A1G2E206_9BACT</name>
<feature type="transmembrane region" description="Helical" evidence="1">
    <location>
        <begin position="120"/>
        <end position="140"/>
    </location>
</feature>
<dbReference type="InterPro" id="IPR051200">
    <property type="entry name" value="Host-pathogen_enzymatic-act"/>
</dbReference>
<reference evidence="3 4" key="1">
    <citation type="journal article" date="2016" name="Nat. Commun.">
        <title>Thousands of microbial genomes shed light on interconnected biogeochemical processes in an aquifer system.</title>
        <authorList>
            <person name="Anantharaman K."/>
            <person name="Brown C.T."/>
            <person name="Hug L.A."/>
            <person name="Sharon I."/>
            <person name="Castelle C.J."/>
            <person name="Probst A.J."/>
            <person name="Thomas B.C."/>
            <person name="Singh A."/>
            <person name="Wilkins M.J."/>
            <person name="Karaoz U."/>
            <person name="Brodie E.L."/>
            <person name="Williams K.H."/>
            <person name="Hubbard S.S."/>
            <person name="Banfield J.F."/>
        </authorList>
    </citation>
    <scope>NUCLEOTIDE SEQUENCE [LARGE SCALE GENOMIC DNA]</scope>
</reference>
<dbReference type="CDD" id="cd20718">
    <property type="entry name" value="8prop_heme_binding_protein"/>
    <property type="match status" value="1"/>
</dbReference>
<evidence type="ECO:0000259" key="2">
    <source>
        <dbReference type="PROSITE" id="PS50255"/>
    </source>
</evidence>
<feature type="domain" description="Cytochrome b5 heme-binding" evidence="2">
    <location>
        <begin position="231"/>
        <end position="301"/>
    </location>
</feature>